<reference evidence="1 2" key="1">
    <citation type="submission" date="2015-03" db="EMBL/GenBank/DDBJ databases">
        <title>RNA-seq based gene annotation and comparative genomics of four Zymoseptoria species reveal species-specific pathogenicity related genes and transposable element activity.</title>
        <authorList>
            <person name="Grandaubert J."/>
            <person name="Bhattacharyya A."/>
            <person name="Stukenbrock E.H."/>
        </authorList>
    </citation>
    <scope>NUCLEOTIDE SEQUENCE [LARGE SCALE GENOMIC DNA]</scope>
    <source>
        <strain evidence="1 2">Zb18110</strain>
    </source>
</reference>
<dbReference type="OrthoDB" id="10384893at2759"/>
<dbReference type="Proteomes" id="UP000033647">
    <property type="component" value="Unassembled WGS sequence"/>
</dbReference>
<accession>A0A0F4GXK4</accession>
<sequence>MSLPRPASVPPSEPSSLDNLIAQDIHKAHFLQTQVLLYQILHEHVARHNEANDLANHISDIVGEAAWKHTEDLIADLLDGLRSDENYDRVEVCDKVFRRAAAYTTDPKSATRLQRPLERLGRVLWGEYVGAVRAGEEEEGKPASLIPALRPLSRESSKVYRPSSKKCDERQYGQYVALWGNFARIKPWADFGCFSFEYFSGKDGVESMF</sequence>
<evidence type="ECO:0000313" key="2">
    <source>
        <dbReference type="Proteomes" id="UP000033647"/>
    </source>
</evidence>
<comment type="caution">
    <text evidence="1">The sequence shown here is derived from an EMBL/GenBank/DDBJ whole genome shotgun (WGS) entry which is preliminary data.</text>
</comment>
<proteinExistence type="predicted"/>
<gene>
    <name evidence="1" type="ORF">TI39_contig86g00001</name>
</gene>
<evidence type="ECO:0000313" key="1">
    <source>
        <dbReference type="EMBL" id="KJY02175.1"/>
    </source>
</evidence>
<name>A0A0F4GXK4_9PEZI</name>
<protein>
    <submittedName>
        <fullName evidence="1">Uncharacterized protein</fullName>
    </submittedName>
</protein>
<dbReference type="AlphaFoldDB" id="A0A0F4GXK4"/>
<organism evidence="1 2">
    <name type="scientific">Zymoseptoria brevis</name>
    <dbReference type="NCBI Taxonomy" id="1047168"/>
    <lineage>
        <taxon>Eukaryota</taxon>
        <taxon>Fungi</taxon>
        <taxon>Dikarya</taxon>
        <taxon>Ascomycota</taxon>
        <taxon>Pezizomycotina</taxon>
        <taxon>Dothideomycetes</taxon>
        <taxon>Dothideomycetidae</taxon>
        <taxon>Mycosphaerellales</taxon>
        <taxon>Mycosphaerellaceae</taxon>
        <taxon>Zymoseptoria</taxon>
    </lineage>
</organism>
<dbReference type="EMBL" id="LAFY01000083">
    <property type="protein sequence ID" value="KJY02175.1"/>
    <property type="molecule type" value="Genomic_DNA"/>
</dbReference>
<keyword evidence="2" id="KW-1185">Reference proteome</keyword>